<comment type="caution">
    <text evidence="2">The sequence shown here is derived from an EMBL/GenBank/DDBJ whole genome shotgun (WGS) entry which is preliminary data.</text>
</comment>
<keyword evidence="3" id="KW-1185">Reference proteome</keyword>
<protein>
    <submittedName>
        <fullName evidence="2">Uncharacterized protein</fullName>
    </submittedName>
</protein>
<dbReference type="AlphaFoldDB" id="A0A409Y4H1"/>
<evidence type="ECO:0000256" key="1">
    <source>
        <dbReference type="SAM" id="MobiDB-lite"/>
    </source>
</evidence>
<feature type="compositionally biased region" description="Low complexity" evidence="1">
    <location>
        <begin position="46"/>
        <end position="56"/>
    </location>
</feature>
<dbReference type="InParanoid" id="A0A409Y4H1"/>
<evidence type="ECO:0000313" key="3">
    <source>
        <dbReference type="Proteomes" id="UP000284706"/>
    </source>
</evidence>
<dbReference type="EMBL" id="NHYE01001161">
    <property type="protein sequence ID" value="PPQ97934.1"/>
    <property type="molecule type" value="Genomic_DNA"/>
</dbReference>
<name>A0A409Y4H1_9AGAR</name>
<feature type="region of interest" description="Disordered" evidence="1">
    <location>
        <begin position="31"/>
        <end position="66"/>
    </location>
</feature>
<proteinExistence type="predicted"/>
<dbReference type="STRING" id="231916.A0A409Y4H1"/>
<sequence length="128" mass="14128">MESPFSTYKSNSTINQGPALCGSGNTFWHPPMMPQASDSKPVMYHSSSSSSSASSSKGNEDLPIDFLRPPMALSDEDALFSTDLHPPMVLPGKKRMFFDSYNYHLHVLFRRLFVALAVNCSAQSMNGF</sequence>
<accession>A0A409Y4H1</accession>
<dbReference type="OrthoDB" id="515401at2759"/>
<organism evidence="2 3">
    <name type="scientific">Gymnopilus dilepis</name>
    <dbReference type="NCBI Taxonomy" id="231916"/>
    <lineage>
        <taxon>Eukaryota</taxon>
        <taxon>Fungi</taxon>
        <taxon>Dikarya</taxon>
        <taxon>Basidiomycota</taxon>
        <taxon>Agaricomycotina</taxon>
        <taxon>Agaricomycetes</taxon>
        <taxon>Agaricomycetidae</taxon>
        <taxon>Agaricales</taxon>
        <taxon>Agaricineae</taxon>
        <taxon>Hymenogastraceae</taxon>
        <taxon>Gymnopilus</taxon>
    </lineage>
</organism>
<evidence type="ECO:0000313" key="2">
    <source>
        <dbReference type="EMBL" id="PPQ97934.1"/>
    </source>
</evidence>
<gene>
    <name evidence="2" type="ORF">CVT26_002940</name>
</gene>
<dbReference type="Proteomes" id="UP000284706">
    <property type="component" value="Unassembled WGS sequence"/>
</dbReference>
<reference evidence="2 3" key="1">
    <citation type="journal article" date="2018" name="Evol. Lett.">
        <title>Horizontal gene cluster transfer increased hallucinogenic mushroom diversity.</title>
        <authorList>
            <person name="Reynolds H.T."/>
            <person name="Vijayakumar V."/>
            <person name="Gluck-Thaler E."/>
            <person name="Korotkin H.B."/>
            <person name="Matheny P.B."/>
            <person name="Slot J.C."/>
        </authorList>
    </citation>
    <scope>NUCLEOTIDE SEQUENCE [LARGE SCALE GENOMIC DNA]</scope>
    <source>
        <strain evidence="2 3">SRW20</strain>
    </source>
</reference>